<keyword evidence="1" id="KW-0812">Transmembrane</keyword>
<feature type="transmembrane region" description="Helical" evidence="1">
    <location>
        <begin position="149"/>
        <end position="169"/>
    </location>
</feature>
<keyword evidence="1" id="KW-0472">Membrane</keyword>
<feature type="transmembrane region" description="Helical" evidence="1">
    <location>
        <begin position="101"/>
        <end position="120"/>
    </location>
</feature>
<feature type="transmembrane region" description="Helical" evidence="1">
    <location>
        <begin position="6"/>
        <end position="22"/>
    </location>
</feature>
<feature type="transmembrane region" description="Helical" evidence="1">
    <location>
        <begin position="212"/>
        <end position="242"/>
    </location>
</feature>
<feature type="transmembrane region" description="Helical" evidence="1">
    <location>
        <begin position="181"/>
        <end position="200"/>
    </location>
</feature>
<evidence type="ECO:0000313" key="2">
    <source>
        <dbReference type="EMBL" id="OGK46876.1"/>
    </source>
</evidence>
<comment type="caution">
    <text evidence="2">The sequence shown here is derived from an EMBL/GenBank/DDBJ whole genome shotgun (WGS) entry which is preliminary data.</text>
</comment>
<accession>A0A1F7IU53</accession>
<proteinExistence type="predicted"/>
<dbReference type="EMBL" id="MGAL01000039">
    <property type="protein sequence ID" value="OGK46876.1"/>
    <property type="molecule type" value="Genomic_DNA"/>
</dbReference>
<feature type="transmembrane region" description="Helical" evidence="1">
    <location>
        <begin position="71"/>
        <end position="89"/>
    </location>
</feature>
<dbReference type="Proteomes" id="UP000177141">
    <property type="component" value="Unassembled WGS sequence"/>
</dbReference>
<dbReference type="AlphaFoldDB" id="A0A1F7IU53"/>
<reference evidence="2 3" key="1">
    <citation type="journal article" date="2016" name="Nat. Commun.">
        <title>Thousands of microbial genomes shed light on interconnected biogeochemical processes in an aquifer system.</title>
        <authorList>
            <person name="Anantharaman K."/>
            <person name="Brown C.T."/>
            <person name="Hug L.A."/>
            <person name="Sharon I."/>
            <person name="Castelle C.J."/>
            <person name="Probst A.J."/>
            <person name="Thomas B.C."/>
            <person name="Singh A."/>
            <person name="Wilkins M.J."/>
            <person name="Karaoz U."/>
            <person name="Brodie E.L."/>
            <person name="Williams K.H."/>
            <person name="Hubbard S.S."/>
            <person name="Banfield J.F."/>
        </authorList>
    </citation>
    <scope>NUCLEOTIDE SEQUENCE [LARGE SCALE GENOMIC DNA]</scope>
</reference>
<organism evidence="2 3">
    <name type="scientific">Candidatus Roizmanbacteria bacterium RIFCSPLOWO2_01_FULL_38_12</name>
    <dbReference type="NCBI Taxonomy" id="1802061"/>
    <lineage>
        <taxon>Bacteria</taxon>
        <taxon>Candidatus Roizmaniibacteriota</taxon>
    </lineage>
</organism>
<protein>
    <submittedName>
        <fullName evidence="2">Uncharacterized protein</fullName>
    </submittedName>
</protein>
<evidence type="ECO:0000256" key="1">
    <source>
        <dbReference type="SAM" id="Phobius"/>
    </source>
</evidence>
<name>A0A1F7IU53_9BACT</name>
<sequence>MDTLIFILLLIFVGYGFSVILLPKKIQKYSLVLSPFVGITFVIVIGLALSVAKIGMDEVIISGKGLARLQGNQIIIFLSSLSWIYAFIFHKRMFRFYKQSLFIIPLILILLFAGIFTIPIRPDLRNMSLILQKNTLFDMVQDSGSLTNVNFQVGTPIVYSFFISVFHWIPKDKLLQMMYLSYLLTFGIYILVILIIMNNISTLRLFEYNGPIVLTSISIFSLATLNATVFFIALAFMAVYFLYKFFFHRSLQYLFTLFKIVLLTVLINPFFMGLIIKTYIFS</sequence>
<dbReference type="STRING" id="1802061.A3A93_06490"/>
<feature type="transmembrane region" description="Helical" evidence="1">
    <location>
        <begin position="254"/>
        <end position="276"/>
    </location>
</feature>
<keyword evidence="1" id="KW-1133">Transmembrane helix</keyword>
<feature type="transmembrane region" description="Helical" evidence="1">
    <location>
        <begin position="29"/>
        <end position="51"/>
    </location>
</feature>
<gene>
    <name evidence="2" type="ORF">A3A93_06490</name>
</gene>
<evidence type="ECO:0000313" key="3">
    <source>
        <dbReference type="Proteomes" id="UP000177141"/>
    </source>
</evidence>